<comment type="caution">
    <text evidence="1">The sequence shown here is derived from an EMBL/GenBank/DDBJ whole genome shotgun (WGS) entry which is preliminary data.</text>
</comment>
<keyword evidence="2" id="KW-1185">Reference proteome</keyword>
<organism evidence="1 2">
    <name type="scientific">Aphanothece hegewaldii CCALA 016</name>
    <dbReference type="NCBI Taxonomy" id="2107694"/>
    <lineage>
        <taxon>Bacteria</taxon>
        <taxon>Bacillati</taxon>
        <taxon>Cyanobacteriota</taxon>
        <taxon>Cyanophyceae</taxon>
        <taxon>Oscillatoriophycideae</taxon>
        <taxon>Chroococcales</taxon>
        <taxon>Aphanothecaceae</taxon>
        <taxon>Aphanothece</taxon>
    </lineage>
</organism>
<evidence type="ECO:0008006" key="3">
    <source>
        <dbReference type="Google" id="ProtNLM"/>
    </source>
</evidence>
<evidence type="ECO:0000313" key="2">
    <source>
        <dbReference type="Proteomes" id="UP000239001"/>
    </source>
</evidence>
<proteinExistence type="predicted"/>
<gene>
    <name evidence="1" type="ORF">C7H19_24055</name>
</gene>
<dbReference type="InterPro" id="IPR021375">
    <property type="entry name" value="DUF2997"/>
</dbReference>
<evidence type="ECO:0000313" key="1">
    <source>
        <dbReference type="EMBL" id="PSF30082.1"/>
    </source>
</evidence>
<accession>A0A2T1LQX8</accession>
<dbReference type="EMBL" id="PXOH01000058">
    <property type="protein sequence ID" value="PSF30082.1"/>
    <property type="molecule type" value="Genomic_DNA"/>
</dbReference>
<protein>
    <recommendedName>
        <fullName evidence="3">DUF2997 domain-containing protein</fullName>
    </recommendedName>
</protein>
<name>A0A2T1LQX8_9CHRO</name>
<dbReference type="RefSeq" id="WP_106459446.1">
    <property type="nucleotide sequence ID" value="NZ_PXOH01000058.1"/>
</dbReference>
<reference evidence="1 2" key="2">
    <citation type="submission" date="2018-03" db="EMBL/GenBank/DDBJ databases">
        <authorList>
            <person name="Keele B.F."/>
        </authorList>
    </citation>
    <scope>NUCLEOTIDE SEQUENCE [LARGE SCALE GENOMIC DNA]</scope>
    <source>
        <strain evidence="1 2">CCALA 016</strain>
    </source>
</reference>
<dbReference type="Proteomes" id="UP000239001">
    <property type="component" value="Unassembled WGS sequence"/>
</dbReference>
<dbReference type="AlphaFoldDB" id="A0A2T1LQX8"/>
<dbReference type="OrthoDB" id="488945at2"/>
<sequence length="64" mass="7433">MTEILITFNDDGTQELEVIQGDGKSCTNLTQALEEVLGKIEDRTFKTEYHQTQIQQKQKLKNYQ</sequence>
<dbReference type="Pfam" id="PF11211">
    <property type="entry name" value="DUF2997"/>
    <property type="match status" value="1"/>
</dbReference>
<reference evidence="1 2" key="1">
    <citation type="submission" date="2018-03" db="EMBL/GenBank/DDBJ databases">
        <title>The ancient ancestry and fast evolution of plastids.</title>
        <authorList>
            <person name="Moore K.R."/>
            <person name="Magnabosco C."/>
            <person name="Momper L."/>
            <person name="Gold D.A."/>
            <person name="Bosak T."/>
            <person name="Fournier G.P."/>
        </authorList>
    </citation>
    <scope>NUCLEOTIDE SEQUENCE [LARGE SCALE GENOMIC DNA]</scope>
    <source>
        <strain evidence="1 2">CCALA 016</strain>
    </source>
</reference>